<protein>
    <submittedName>
        <fullName evidence="8">Integrase</fullName>
    </submittedName>
</protein>
<dbReference type="InterPro" id="IPR010998">
    <property type="entry name" value="Integrase_recombinase_N"/>
</dbReference>
<dbReference type="EMBL" id="JAVJAF010000001">
    <property type="protein sequence ID" value="MDR6235332.1"/>
    <property type="molecule type" value="Genomic_DNA"/>
</dbReference>
<evidence type="ECO:0000256" key="4">
    <source>
        <dbReference type="ARBA" id="ARBA00023172"/>
    </source>
</evidence>
<dbReference type="Pfam" id="PF00589">
    <property type="entry name" value="Phage_integrase"/>
    <property type="match status" value="1"/>
</dbReference>
<evidence type="ECO:0000256" key="2">
    <source>
        <dbReference type="ARBA" id="ARBA00022908"/>
    </source>
</evidence>
<gene>
    <name evidence="8" type="ORF">QE440_003073</name>
</gene>
<dbReference type="GO" id="GO:0003677">
    <property type="term" value="F:DNA binding"/>
    <property type="evidence" value="ECO:0007669"/>
    <property type="project" value="UniProtKB-UniRule"/>
</dbReference>
<proteinExistence type="inferred from homology"/>
<name>A0AAJ2EX16_9PSED</name>
<accession>A0AAJ2EX16</accession>
<sequence>MVYPGLYPGTFLELVGYKDVKRSDIKRRPLSDTVLASIEPGTREYRELDGNGLYLRVKPDGQKSWQLRYKNQQGKWTWMGLGGYPQVSGSLARKKAAELRRDISNGEDPVANKKARQAAEREAATNTFEILAREWIAIRTPGWEPGTARRNVGALELHVFPVFGSRPYAEITPKEWMDFLQTLERKGIIEQMGRVRRACKEIYDLARVTGRAIHNPLEGLSRFLQTRPAENYPHVSAKELPDLLRAIRAYPHALDVRLGLRLLMLTGVRPSELREAPWSEFDLPNALWSIPAARMKKRRDHLVPLSTQALEALEELRVLNGHYPLLFPGRSDRKKPRSNMTFNMALRRMGYEGRQTAHGFRHIASTTLRENNFPREHVEAQLAHVEGGVSGVYNKAIYLEQRRAMMQWYADHLENLEKGNVVTVDFQAKG</sequence>
<evidence type="ECO:0000259" key="6">
    <source>
        <dbReference type="PROSITE" id="PS51898"/>
    </source>
</evidence>
<dbReference type="InterPro" id="IPR044068">
    <property type="entry name" value="CB"/>
</dbReference>
<dbReference type="InterPro" id="IPR013762">
    <property type="entry name" value="Integrase-like_cat_sf"/>
</dbReference>
<dbReference type="Pfam" id="PF13356">
    <property type="entry name" value="Arm-DNA-bind_3"/>
    <property type="match status" value="1"/>
</dbReference>
<dbReference type="PANTHER" id="PTHR30629:SF2">
    <property type="entry name" value="PROPHAGE INTEGRASE INTS-RELATED"/>
    <property type="match status" value="1"/>
</dbReference>
<dbReference type="InterPro" id="IPR025166">
    <property type="entry name" value="Integrase_DNA_bind_dom"/>
</dbReference>
<dbReference type="AlphaFoldDB" id="A0AAJ2EX16"/>
<dbReference type="GO" id="GO:0006310">
    <property type="term" value="P:DNA recombination"/>
    <property type="evidence" value="ECO:0007669"/>
    <property type="project" value="UniProtKB-KW"/>
</dbReference>
<dbReference type="InterPro" id="IPR053876">
    <property type="entry name" value="Phage_int_M"/>
</dbReference>
<dbReference type="InterPro" id="IPR011010">
    <property type="entry name" value="DNA_brk_join_enz"/>
</dbReference>
<comment type="similarity">
    <text evidence="1">Belongs to the 'phage' integrase family.</text>
</comment>
<dbReference type="GO" id="GO:0015074">
    <property type="term" value="P:DNA integration"/>
    <property type="evidence" value="ECO:0007669"/>
    <property type="project" value="UniProtKB-KW"/>
</dbReference>
<organism evidence="8 9">
    <name type="scientific">Pseudomonas oryzihabitans</name>
    <dbReference type="NCBI Taxonomy" id="47885"/>
    <lineage>
        <taxon>Bacteria</taxon>
        <taxon>Pseudomonadati</taxon>
        <taxon>Pseudomonadota</taxon>
        <taxon>Gammaproteobacteria</taxon>
        <taxon>Pseudomonadales</taxon>
        <taxon>Pseudomonadaceae</taxon>
        <taxon>Pseudomonas</taxon>
    </lineage>
</organism>
<dbReference type="PROSITE" id="PS51898">
    <property type="entry name" value="TYR_RECOMBINASE"/>
    <property type="match status" value="1"/>
</dbReference>
<keyword evidence="2" id="KW-0229">DNA integration</keyword>
<dbReference type="InterPro" id="IPR002104">
    <property type="entry name" value="Integrase_catalytic"/>
</dbReference>
<dbReference type="Gene3D" id="1.10.443.10">
    <property type="entry name" value="Intergrase catalytic core"/>
    <property type="match status" value="1"/>
</dbReference>
<keyword evidence="4" id="KW-0233">DNA recombination</keyword>
<dbReference type="Gene3D" id="3.30.160.390">
    <property type="entry name" value="Integrase, DNA-binding domain"/>
    <property type="match status" value="1"/>
</dbReference>
<dbReference type="CDD" id="cd00801">
    <property type="entry name" value="INT_P4_C"/>
    <property type="match status" value="1"/>
</dbReference>
<dbReference type="SUPFAM" id="SSF56349">
    <property type="entry name" value="DNA breaking-rejoining enzymes"/>
    <property type="match status" value="1"/>
</dbReference>
<evidence type="ECO:0000259" key="7">
    <source>
        <dbReference type="PROSITE" id="PS51900"/>
    </source>
</evidence>
<keyword evidence="3 5" id="KW-0238">DNA-binding</keyword>
<evidence type="ECO:0000313" key="8">
    <source>
        <dbReference type="EMBL" id="MDR6235332.1"/>
    </source>
</evidence>
<reference evidence="8" key="1">
    <citation type="submission" date="2023-08" db="EMBL/GenBank/DDBJ databases">
        <title>Functional and genomic diversity of the sorghum phyllosphere microbiome.</title>
        <authorList>
            <person name="Shade A."/>
        </authorList>
    </citation>
    <scope>NUCLEOTIDE SEQUENCE</scope>
    <source>
        <strain evidence="8">SORGH_AS_0201</strain>
    </source>
</reference>
<comment type="caution">
    <text evidence="8">The sequence shown here is derived from an EMBL/GenBank/DDBJ whole genome shotgun (WGS) entry which is preliminary data.</text>
</comment>
<dbReference type="InterPro" id="IPR050808">
    <property type="entry name" value="Phage_Integrase"/>
</dbReference>
<dbReference type="Pfam" id="PF22022">
    <property type="entry name" value="Phage_int_M"/>
    <property type="match status" value="1"/>
</dbReference>
<evidence type="ECO:0000313" key="9">
    <source>
        <dbReference type="Proteomes" id="UP001268036"/>
    </source>
</evidence>
<evidence type="ECO:0000256" key="3">
    <source>
        <dbReference type="ARBA" id="ARBA00023125"/>
    </source>
</evidence>
<dbReference type="InterPro" id="IPR038488">
    <property type="entry name" value="Integrase_DNA-bd_sf"/>
</dbReference>
<evidence type="ECO:0000256" key="5">
    <source>
        <dbReference type="PROSITE-ProRule" id="PRU01248"/>
    </source>
</evidence>
<dbReference type="Proteomes" id="UP001268036">
    <property type="component" value="Unassembled WGS sequence"/>
</dbReference>
<dbReference type="PANTHER" id="PTHR30629">
    <property type="entry name" value="PROPHAGE INTEGRASE"/>
    <property type="match status" value="1"/>
</dbReference>
<feature type="domain" description="Core-binding (CB)" evidence="7">
    <location>
        <begin position="126"/>
        <end position="225"/>
    </location>
</feature>
<dbReference type="PROSITE" id="PS51900">
    <property type="entry name" value="CB"/>
    <property type="match status" value="1"/>
</dbReference>
<evidence type="ECO:0000256" key="1">
    <source>
        <dbReference type="ARBA" id="ARBA00008857"/>
    </source>
</evidence>
<feature type="domain" description="Tyr recombinase" evidence="6">
    <location>
        <begin position="230"/>
        <end position="406"/>
    </location>
</feature>
<dbReference type="Gene3D" id="1.10.150.130">
    <property type="match status" value="1"/>
</dbReference>